<dbReference type="AlphaFoldDB" id="R7YMT6"/>
<feature type="compositionally biased region" description="Basic and acidic residues" evidence="1">
    <location>
        <begin position="120"/>
        <end position="238"/>
    </location>
</feature>
<protein>
    <recommendedName>
        <fullName evidence="4">PH domain-containing protein</fullName>
    </recommendedName>
</protein>
<dbReference type="eggNOG" id="ENOG502S2MX">
    <property type="taxonomic scope" value="Eukaryota"/>
</dbReference>
<evidence type="ECO:0000313" key="2">
    <source>
        <dbReference type="EMBL" id="EON62966.1"/>
    </source>
</evidence>
<gene>
    <name evidence="2" type="ORF">W97_02192</name>
</gene>
<feature type="compositionally biased region" description="Polar residues" evidence="1">
    <location>
        <begin position="718"/>
        <end position="732"/>
    </location>
</feature>
<feature type="compositionally biased region" description="Polar residues" evidence="1">
    <location>
        <begin position="42"/>
        <end position="54"/>
    </location>
</feature>
<reference evidence="3" key="1">
    <citation type="submission" date="2012-06" db="EMBL/GenBank/DDBJ databases">
        <title>The genome sequence of Coniosporium apollinis CBS 100218.</title>
        <authorList>
            <consortium name="The Broad Institute Genome Sequencing Platform"/>
            <person name="Cuomo C."/>
            <person name="Gorbushina A."/>
            <person name="Noack S."/>
            <person name="Walker B."/>
            <person name="Young S.K."/>
            <person name="Zeng Q."/>
            <person name="Gargeya S."/>
            <person name="Fitzgerald M."/>
            <person name="Haas B."/>
            <person name="Abouelleil A."/>
            <person name="Alvarado L."/>
            <person name="Arachchi H.M."/>
            <person name="Berlin A.M."/>
            <person name="Chapman S.B."/>
            <person name="Goldberg J."/>
            <person name="Griggs A."/>
            <person name="Gujja S."/>
            <person name="Hansen M."/>
            <person name="Howarth C."/>
            <person name="Imamovic A."/>
            <person name="Larimer J."/>
            <person name="McCowan C."/>
            <person name="Montmayeur A."/>
            <person name="Murphy C."/>
            <person name="Neiman D."/>
            <person name="Pearson M."/>
            <person name="Priest M."/>
            <person name="Roberts A."/>
            <person name="Saif S."/>
            <person name="Shea T."/>
            <person name="Sisk P."/>
            <person name="Sykes S."/>
            <person name="Wortman J."/>
            <person name="Nusbaum C."/>
            <person name="Birren B."/>
        </authorList>
    </citation>
    <scope>NUCLEOTIDE SEQUENCE [LARGE SCALE GENOMIC DNA]</scope>
    <source>
        <strain evidence="3">CBS 100218</strain>
    </source>
</reference>
<dbReference type="PANTHER" id="PTHR38700:SF1">
    <property type="entry name" value="PH DOMAIN-CONTAINING PROTEIN"/>
    <property type="match status" value="1"/>
</dbReference>
<dbReference type="STRING" id="1168221.R7YMT6"/>
<feature type="region of interest" description="Disordered" evidence="1">
    <location>
        <begin position="275"/>
        <end position="311"/>
    </location>
</feature>
<dbReference type="InterPro" id="IPR029071">
    <property type="entry name" value="Ubiquitin-like_domsf"/>
</dbReference>
<feature type="compositionally biased region" description="Basic and acidic residues" evidence="1">
    <location>
        <begin position="617"/>
        <end position="629"/>
    </location>
</feature>
<keyword evidence="3" id="KW-1185">Reference proteome</keyword>
<dbReference type="InterPro" id="IPR011993">
    <property type="entry name" value="PH-like_dom_sf"/>
</dbReference>
<dbReference type="PANTHER" id="PTHR38700">
    <property type="entry name" value="YALI0E22418P"/>
    <property type="match status" value="1"/>
</dbReference>
<dbReference type="GeneID" id="19899503"/>
<sequence>MATEVQQPGTGEPRFSRYRSVRKAQQQQQLPEMPAPTDQEPIESTQNCPVSRSMSRYHRKGQATTAASPPLSGSTAIRRVNTQQSPPPTSRDDARARAQSNAAQQHAGLSDTASRPQKRTQIETENDRKSSPKTPRDEARELIASEGERQKCVQAKLKEEKKAKHEAEESARLKAQQEQEDAQRQREQEESEKAERLRLDQEMERAAKARARQSEERRRRVEEQQRVADQAERQRQELQKAAQSQAPREIIATAPEPAVVEPQWYCGLNKLFKRRDAEESSPSRGTHGKTAMSGESSPPSRPAKPSVGGAAPGIDAPISAVNAGDRRVLVECNRSSVLLPVTPTTTALDLIRSASTCLSEPIDPRASVLLESFGKVGVQRPLRNYEHVRDVLNSWDDDRQNSLVVVESATGGNDKDLSASHVSEEKPAEYSCSVYYSQRPGKWDKRWITLRSDGQVLAAKNESGKDSTNICHISDFDIYTPTPRQIAKKIKPPKKICFAIKSQQKSSMFMTTTSYVHFFCTSDRQIGTAFYKAVQGWRSWYLVNVMGEGQKKARPAASEPAAVRQLSGAHDVPPSGERSTSFSGARPGTSTSQDSHYQLGSFKPLLDISQFSQQPTGDRRNSSSGHDDPTTLPARKPSTRSKHPPPVSYPTHVSKNSNTSNRLNSIQSSHHSGPEESAFAPSGLLGRTYSQRQKVQRDRDALAAKNASSPFTEGPSLLNISVAPSANPTGTSAAYIPRASTDDTRPTRMTSVRSTRGRDRDSSDLARTTSGARREKPKPLVDLTPQYVEPPQFSKRGKGFKPEQLGPGGLIDSATSPEFAITIPPSLDWRARPTTGAGAQGQGAGFGAVVDRTRSLRGPGGTRLQSLAANNHENVPENSADAFTGQGLLALAGPSQGDAARGHGVMSGANARGPMLDVREESQFVKGSLLADVEGRTPRGLVIDREKRVEGDVRTGEGL</sequence>
<dbReference type="HOGENOM" id="CLU_012320_0_0_1"/>
<proteinExistence type="predicted"/>
<dbReference type="Proteomes" id="UP000016924">
    <property type="component" value="Unassembled WGS sequence"/>
</dbReference>
<feature type="region of interest" description="Disordered" evidence="1">
    <location>
        <begin position="1"/>
        <end position="249"/>
    </location>
</feature>
<organism evidence="2 3">
    <name type="scientific">Coniosporium apollinis (strain CBS 100218)</name>
    <name type="common">Rock-inhabiting black yeast</name>
    <dbReference type="NCBI Taxonomy" id="1168221"/>
    <lineage>
        <taxon>Eukaryota</taxon>
        <taxon>Fungi</taxon>
        <taxon>Dikarya</taxon>
        <taxon>Ascomycota</taxon>
        <taxon>Pezizomycotina</taxon>
        <taxon>Dothideomycetes</taxon>
        <taxon>Dothideomycetes incertae sedis</taxon>
        <taxon>Coniosporium</taxon>
    </lineage>
</organism>
<name>R7YMT6_CONA1</name>
<feature type="region of interest" description="Disordered" evidence="1">
    <location>
        <begin position="554"/>
        <end position="597"/>
    </location>
</feature>
<dbReference type="OrthoDB" id="43122at2759"/>
<feature type="compositionally biased region" description="Polar residues" evidence="1">
    <location>
        <begin position="651"/>
        <end position="671"/>
    </location>
</feature>
<evidence type="ECO:0008006" key="4">
    <source>
        <dbReference type="Google" id="ProtNLM"/>
    </source>
</evidence>
<evidence type="ECO:0000313" key="3">
    <source>
        <dbReference type="Proteomes" id="UP000016924"/>
    </source>
</evidence>
<dbReference type="EMBL" id="JH767561">
    <property type="protein sequence ID" value="EON62966.1"/>
    <property type="molecule type" value="Genomic_DNA"/>
</dbReference>
<evidence type="ECO:0000256" key="1">
    <source>
        <dbReference type="SAM" id="MobiDB-lite"/>
    </source>
</evidence>
<accession>R7YMT6</accession>
<feature type="compositionally biased region" description="Low complexity" evidence="1">
    <location>
        <begin position="97"/>
        <end position="107"/>
    </location>
</feature>
<dbReference type="Gene3D" id="2.30.29.30">
    <property type="entry name" value="Pleckstrin-homology domain (PH domain)/Phosphotyrosine-binding domain (PTB)"/>
    <property type="match status" value="1"/>
</dbReference>
<feature type="region of interest" description="Disordered" evidence="1">
    <location>
        <begin position="612"/>
        <end position="801"/>
    </location>
</feature>
<feature type="compositionally biased region" description="Polar residues" evidence="1">
    <location>
        <begin position="62"/>
        <end position="84"/>
    </location>
</feature>
<dbReference type="OMA" id="QTWRSWY"/>
<feature type="compositionally biased region" description="Polar residues" evidence="1">
    <location>
        <begin position="577"/>
        <end position="597"/>
    </location>
</feature>
<dbReference type="RefSeq" id="XP_007778283.1">
    <property type="nucleotide sequence ID" value="XM_007780093.1"/>
</dbReference>
<dbReference type="SUPFAM" id="SSF50729">
    <property type="entry name" value="PH domain-like"/>
    <property type="match status" value="1"/>
</dbReference>
<dbReference type="SUPFAM" id="SSF54236">
    <property type="entry name" value="Ubiquitin-like"/>
    <property type="match status" value="1"/>
</dbReference>